<accession>A0AA38KUF5</accession>
<name>A0AA38KUF5_TAXCH</name>
<gene>
    <name evidence="2" type="ORF">KI387_036915</name>
</gene>
<feature type="non-terminal residue" evidence="2">
    <location>
        <position position="66"/>
    </location>
</feature>
<organism evidence="2 3">
    <name type="scientific">Taxus chinensis</name>
    <name type="common">Chinese yew</name>
    <name type="synonym">Taxus wallichiana var. chinensis</name>
    <dbReference type="NCBI Taxonomy" id="29808"/>
    <lineage>
        <taxon>Eukaryota</taxon>
        <taxon>Viridiplantae</taxon>
        <taxon>Streptophyta</taxon>
        <taxon>Embryophyta</taxon>
        <taxon>Tracheophyta</taxon>
        <taxon>Spermatophyta</taxon>
        <taxon>Pinopsida</taxon>
        <taxon>Pinidae</taxon>
        <taxon>Conifers II</taxon>
        <taxon>Cupressales</taxon>
        <taxon>Taxaceae</taxon>
        <taxon>Taxus</taxon>
    </lineage>
</organism>
<dbReference type="EMBL" id="JAHRHJ020000007">
    <property type="protein sequence ID" value="KAH9309004.1"/>
    <property type="molecule type" value="Genomic_DNA"/>
</dbReference>
<protein>
    <submittedName>
        <fullName evidence="2">Uncharacterized protein</fullName>
    </submittedName>
</protein>
<feature type="region of interest" description="Disordered" evidence="1">
    <location>
        <begin position="47"/>
        <end position="66"/>
    </location>
</feature>
<evidence type="ECO:0000256" key="1">
    <source>
        <dbReference type="SAM" id="MobiDB-lite"/>
    </source>
</evidence>
<evidence type="ECO:0000313" key="3">
    <source>
        <dbReference type="Proteomes" id="UP000824469"/>
    </source>
</evidence>
<dbReference type="AlphaFoldDB" id="A0AA38KUF5"/>
<dbReference type="Proteomes" id="UP000824469">
    <property type="component" value="Unassembled WGS sequence"/>
</dbReference>
<keyword evidence="3" id="KW-1185">Reference proteome</keyword>
<reference evidence="2 3" key="1">
    <citation type="journal article" date="2021" name="Nat. Plants">
        <title>The Taxus genome provides insights into paclitaxel biosynthesis.</title>
        <authorList>
            <person name="Xiong X."/>
            <person name="Gou J."/>
            <person name="Liao Q."/>
            <person name="Li Y."/>
            <person name="Zhou Q."/>
            <person name="Bi G."/>
            <person name="Li C."/>
            <person name="Du R."/>
            <person name="Wang X."/>
            <person name="Sun T."/>
            <person name="Guo L."/>
            <person name="Liang H."/>
            <person name="Lu P."/>
            <person name="Wu Y."/>
            <person name="Zhang Z."/>
            <person name="Ro D.K."/>
            <person name="Shang Y."/>
            <person name="Huang S."/>
            <person name="Yan J."/>
        </authorList>
    </citation>
    <scope>NUCLEOTIDE SEQUENCE [LARGE SCALE GENOMIC DNA]</scope>
    <source>
        <strain evidence="2">Ta-2019</strain>
    </source>
</reference>
<proteinExistence type="predicted"/>
<sequence length="66" mass="7596">MDVVEIMKYPEIILDLLARVMAIKEKYEVTSYPPFNLKAPHNGVEIKDESNVSHGEDVNEHIPMKE</sequence>
<comment type="caution">
    <text evidence="2">The sequence shown here is derived from an EMBL/GenBank/DDBJ whole genome shotgun (WGS) entry which is preliminary data.</text>
</comment>
<evidence type="ECO:0000313" key="2">
    <source>
        <dbReference type="EMBL" id="KAH9309004.1"/>
    </source>
</evidence>